<gene>
    <name evidence="1" type="ORF">NQU54_24970</name>
</gene>
<reference evidence="1" key="1">
    <citation type="submission" date="2022-06" db="EMBL/GenBank/DDBJ databases">
        <title>WGS of actinobacteria.</title>
        <authorList>
            <person name="Thawai C."/>
        </authorList>
    </citation>
    <scope>NUCLEOTIDE SEQUENCE</scope>
    <source>
        <strain evidence="1">DSM 42010</strain>
    </source>
</reference>
<accession>A0A9X2LYV8</accession>
<dbReference type="GO" id="GO:0004061">
    <property type="term" value="F:arylformamidase activity"/>
    <property type="evidence" value="ECO:0007669"/>
    <property type="project" value="InterPro"/>
</dbReference>
<protein>
    <submittedName>
        <fullName evidence="1">Cyclase family protein</fullName>
    </submittedName>
</protein>
<dbReference type="InterPro" id="IPR007325">
    <property type="entry name" value="KFase/CYL"/>
</dbReference>
<dbReference type="PANTHER" id="PTHR31118">
    <property type="entry name" value="CYCLASE-LIKE PROTEIN 2"/>
    <property type="match status" value="1"/>
</dbReference>
<organism evidence="1 2">
    <name type="scientific">Streptomyces malaysiensis subsp. samsunensis</name>
    <dbReference type="NCBI Taxonomy" id="459658"/>
    <lineage>
        <taxon>Bacteria</taxon>
        <taxon>Bacillati</taxon>
        <taxon>Actinomycetota</taxon>
        <taxon>Actinomycetes</taxon>
        <taxon>Kitasatosporales</taxon>
        <taxon>Streptomycetaceae</taxon>
        <taxon>Streptomyces</taxon>
        <taxon>Streptomyces violaceusniger group</taxon>
    </lineage>
</organism>
<dbReference type="GO" id="GO:0019441">
    <property type="term" value="P:L-tryptophan catabolic process to kynurenine"/>
    <property type="evidence" value="ECO:0007669"/>
    <property type="project" value="InterPro"/>
</dbReference>
<comment type="caution">
    <text evidence="1">The sequence shown here is derived from an EMBL/GenBank/DDBJ whole genome shotgun (WGS) entry which is preliminary data.</text>
</comment>
<name>A0A9X2LYV8_STRMQ</name>
<keyword evidence="2" id="KW-1185">Reference proteome</keyword>
<dbReference type="Gene3D" id="3.50.30.50">
    <property type="entry name" value="Putative cyclase"/>
    <property type="match status" value="1"/>
</dbReference>
<dbReference type="EMBL" id="JANIIC010000030">
    <property type="protein sequence ID" value="MCQ8832222.1"/>
    <property type="molecule type" value="Genomic_DNA"/>
</dbReference>
<evidence type="ECO:0000313" key="2">
    <source>
        <dbReference type="Proteomes" id="UP001142400"/>
    </source>
</evidence>
<dbReference type="Pfam" id="PF04199">
    <property type="entry name" value="Cyclase"/>
    <property type="match status" value="1"/>
</dbReference>
<dbReference type="RefSeq" id="WP_257633071.1">
    <property type="nucleotide sequence ID" value="NZ_JANIIC010000030.1"/>
</dbReference>
<proteinExistence type="predicted"/>
<dbReference type="AlphaFoldDB" id="A0A9X2LYV8"/>
<dbReference type="PANTHER" id="PTHR31118:SF12">
    <property type="entry name" value="CYCLASE-LIKE PROTEIN 2"/>
    <property type="match status" value="1"/>
</dbReference>
<dbReference type="InterPro" id="IPR037175">
    <property type="entry name" value="KFase_sf"/>
</dbReference>
<sequence>MSSARVIDLTHPIPSGTAGYPGDPGLVTRQAHTHDEQGYLVTEITTGSHVGTHIDAPLHVFPGGADVAALDLDVLVGPADVIDVGVLPVGAAIPVEPVVPHLRRGARLLIKTDWAAHFGSDRYHDGFPTVSLELASAAAEAGVAVLGLEQPSLCDGPAGLEAHHILLGAGCLIIEGLRLTEVEAGRYEFACLPLPIEGVDGSPVRAIAWPQVHTSYGRKDAR</sequence>
<dbReference type="SUPFAM" id="SSF102198">
    <property type="entry name" value="Putative cyclase"/>
    <property type="match status" value="1"/>
</dbReference>
<evidence type="ECO:0000313" key="1">
    <source>
        <dbReference type="EMBL" id="MCQ8832222.1"/>
    </source>
</evidence>
<dbReference type="Proteomes" id="UP001142400">
    <property type="component" value="Unassembled WGS sequence"/>
</dbReference>